<evidence type="ECO:0000313" key="2">
    <source>
        <dbReference type="Proteomes" id="UP000186545"/>
    </source>
</evidence>
<accession>A0A1F5ESM9</accession>
<organism evidence="1 2">
    <name type="scientific">Candidatus Campbellbacteria bacterium RIFCSPLOWO2_02_FULL_35_11</name>
    <dbReference type="NCBI Taxonomy" id="1797581"/>
    <lineage>
        <taxon>Bacteria</taxon>
        <taxon>Candidatus Campbelliibacteriota</taxon>
    </lineage>
</organism>
<gene>
    <name evidence="1" type="ORF">A3I18_01905</name>
</gene>
<evidence type="ECO:0000313" key="1">
    <source>
        <dbReference type="EMBL" id="OGD70246.1"/>
    </source>
</evidence>
<dbReference type="Proteomes" id="UP000186545">
    <property type="component" value="Unassembled WGS sequence"/>
</dbReference>
<comment type="caution">
    <text evidence="1">The sequence shown here is derived from an EMBL/GenBank/DDBJ whole genome shotgun (WGS) entry which is preliminary data.</text>
</comment>
<sequence>MSTHEMKARGIEEVTMDIINETTVLFRHPVRQTTIYKTVSRKKALETVQEMRKAGINVIL</sequence>
<reference evidence="1 2" key="1">
    <citation type="journal article" date="2016" name="Nat. Commun.">
        <title>Thousands of microbial genomes shed light on interconnected biogeochemical processes in an aquifer system.</title>
        <authorList>
            <person name="Anantharaman K."/>
            <person name="Brown C.T."/>
            <person name="Hug L.A."/>
            <person name="Sharon I."/>
            <person name="Castelle C.J."/>
            <person name="Probst A.J."/>
            <person name="Thomas B.C."/>
            <person name="Singh A."/>
            <person name="Wilkins M.J."/>
            <person name="Karaoz U."/>
            <person name="Brodie E.L."/>
            <person name="Williams K.H."/>
            <person name="Hubbard S.S."/>
            <person name="Banfield J.F."/>
        </authorList>
    </citation>
    <scope>NUCLEOTIDE SEQUENCE [LARGE SCALE GENOMIC DNA]</scope>
</reference>
<protein>
    <submittedName>
        <fullName evidence="1">Uncharacterized protein</fullName>
    </submittedName>
</protein>
<dbReference type="EMBL" id="MFAD01000020">
    <property type="protein sequence ID" value="OGD70246.1"/>
    <property type="molecule type" value="Genomic_DNA"/>
</dbReference>
<proteinExistence type="predicted"/>
<dbReference type="AlphaFoldDB" id="A0A1F5ESM9"/>
<name>A0A1F5ESM9_9BACT</name>